<dbReference type="Proteomes" id="UP000291084">
    <property type="component" value="Chromosome 3"/>
</dbReference>
<proteinExistence type="predicted"/>
<feature type="region of interest" description="Disordered" evidence="1">
    <location>
        <begin position="47"/>
        <end position="69"/>
    </location>
</feature>
<reference evidence="2 3" key="1">
    <citation type="journal article" date="2015" name="Sci. Rep.">
        <title>The power of single molecule real-time sequencing technology in the de novo assembly of a eukaryotic genome.</title>
        <authorList>
            <person name="Sakai H."/>
            <person name="Naito K."/>
            <person name="Ogiso-Tanaka E."/>
            <person name="Takahashi Y."/>
            <person name="Iseki K."/>
            <person name="Muto C."/>
            <person name="Satou K."/>
            <person name="Teruya K."/>
            <person name="Shiroma A."/>
            <person name="Shimoji M."/>
            <person name="Hirano T."/>
            <person name="Itoh T."/>
            <person name="Kaga A."/>
            <person name="Tomooka N."/>
        </authorList>
    </citation>
    <scope>NUCLEOTIDE SEQUENCE [LARGE SCALE GENOMIC DNA]</scope>
    <source>
        <strain evidence="3">cv. Shumari</strain>
    </source>
</reference>
<sequence>MVIRVDEPSKYGVVVMEENFSEFQGFGNITIEGTAFGFSNSDQQLSGSRLSTAVTPKQFPGRRKPFRMI</sequence>
<gene>
    <name evidence="2" type="primary">Vigan.03G180100</name>
    <name evidence="2" type="ORF">VIGAN_03180100</name>
</gene>
<evidence type="ECO:0000313" key="3">
    <source>
        <dbReference type="Proteomes" id="UP000291084"/>
    </source>
</evidence>
<dbReference type="EMBL" id="AP015036">
    <property type="protein sequence ID" value="BAT81892.1"/>
    <property type="molecule type" value="Genomic_DNA"/>
</dbReference>
<feature type="compositionally biased region" description="Basic residues" evidence="1">
    <location>
        <begin position="60"/>
        <end position="69"/>
    </location>
</feature>
<keyword evidence="3" id="KW-1185">Reference proteome</keyword>
<accession>A0A0S3RMT6</accession>
<protein>
    <submittedName>
        <fullName evidence="2">Uncharacterized protein</fullName>
    </submittedName>
</protein>
<name>A0A0S3RMT6_PHAAN</name>
<dbReference type="AlphaFoldDB" id="A0A0S3RMT6"/>
<evidence type="ECO:0000256" key="1">
    <source>
        <dbReference type="SAM" id="MobiDB-lite"/>
    </source>
</evidence>
<organism evidence="2 3">
    <name type="scientific">Vigna angularis var. angularis</name>
    <dbReference type="NCBI Taxonomy" id="157739"/>
    <lineage>
        <taxon>Eukaryota</taxon>
        <taxon>Viridiplantae</taxon>
        <taxon>Streptophyta</taxon>
        <taxon>Embryophyta</taxon>
        <taxon>Tracheophyta</taxon>
        <taxon>Spermatophyta</taxon>
        <taxon>Magnoliopsida</taxon>
        <taxon>eudicotyledons</taxon>
        <taxon>Gunneridae</taxon>
        <taxon>Pentapetalae</taxon>
        <taxon>rosids</taxon>
        <taxon>fabids</taxon>
        <taxon>Fabales</taxon>
        <taxon>Fabaceae</taxon>
        <taxon>Papilionoideae</taxon>
        <taxon>50 kb inversion clade</taxon>
        <taxon>NPAAA clade</taxon>
        <taxon>indigoferoid/millettioid clade</taxon>
        <taxon>Phaseoleae</taxon>
        <taxon>Vigna</taxon>
    </lineage>
</organism>
<evidence type="ECO:0000313" key="2">
    <source>
        <dbReference type="EMBL" id="BAT81892.1"/>
    </source>
</evidence>